<feature type="transmembrane region" description="Helical" evidence="2">
    <location>
        <begin position="49"/>
        <end position="72"/>
    </location>
</feature>
<dbReference type="RefSeq" id="WP_089421750.1">
    <property type="nucleotide sequence ID" value="NZ_CP022415.1"/>
</dbReference>
<evidence type="ECO:0000256" key="2">
    <source>
        <dbReference type="SAM" id="Phobius"/>
    </source>
</evidence>
<evidence type="ECO:0000313" key="3">
    <source>
        <dbReference type="EMBL" id="ASM73997.1"/>
    </source>
</evidence>
<proteinExistence type="predicted"/>
<sequence>MTTSNSFQERLKRLEAKNGQPALAGTAKPAPVPKPDATGGAILMTPKTLMIAFGGVVALVVVGSVLTVLLTIPN</sequence>
<name>A0A221K574_9RHOB</name>
<accession>A0A221K574</accession>
<keyword evidence="2" id="KW-1133">Transmembrane helix</keyword>
<organism evidence="3 4">
    <name type="scientific">Pseudosulfitobacter pseudonitzschiae</name>
    <dbReference type="NCBI Taxonomy" id="1402135"/>
    <lineage>
        <taxon>Bacteria</taxon>
        <taxon>Pseudomonadati</taxon>
        <taxon>Pseudomonadota</taxon>
        <taxon>Alphaproteobacteria</taxon>
        <taxon>Rhodobacterales</taxon>
        <taxon>Roseobacteraceae</taxon>
        <taxon>Pseudosulfitobacter</taxon>
    </lineage>
</organism>
<dbReference type="KEGG" id="spse:SULPSESMR1_03220"/>
<dbReference type="AlphaFoldDB" id="A0A221K574"/>
<keyword evidence="2" id="KW-0812">Transmembrane</keyword>
<gene>
    <name evidence="3" type="ORF">SULPSESMR1_03220</name>
</gene>
<keyword evidence="2" id="KW-0472">Membrane</keyword>
<evidence type="ECO:0000256" key="1">
    <source>
        <dbReference type="SAM" id="MobiDB-lite"/>
    </source>
</evidence>
<dbReference type="Proteomes" id="UP000199754">
    <property type="component" value="Chromosome"/>
</dbReference>
<feature type="region of interest" description="Disordered" evidence="1">
    <location>
        <begin position="1"/>
        <end position="34"/>
    </location>
</feature>
<dbReference type="OrthoDB" id="7728390at2"/>
<protein>
    <submittedName>
        <fullName evidence="3">Uncharacterized protein</fullName>
    </submittedName>
</protein>
<dbReference type="EMBL" id="CP022415">
    <property type="protein sequence ID" value="ASM73997.1"/>
    <property type="molecule type" value="Genomic_DNA"/>
</dbReference>
<keyword evidence="4" id="KW-1185">Reference proteome</keyword>
<reference evidence="3 4" key="1">
    <citation type="submission" date="2017-07" db="EMBL/GenBank/DDBJ databases">
        <title>Genome Sequence of Sulfitobacter pseudonitzschiae Strain SMR1 Isolated from a culture of the Diatom Skeletonema marinoi.</title>
        <authorList>
            <person name="Topel M."/>
            <person name="Pinder M.I.M."/>
            <person name="Johansson O.N."/>
            <person name="Kourtchenko O."/>
            <person name="Godhe A."/>
            <person name="Clarke A.K."/>
        </authorList>
    </citation>
    <scope>NUCLEOTIDE SEQUENCE [LARGE SCALE GENOMIC DNA]</scope>
    <source>
        <strain evidence="3 4">SMR1</strain>
    </source>
</reference>
<evidence type="ECO:0000313" key="4">
    <source>
        <dbReference type="Proteomes" id="UP000199754"/>
    </source>
</evidence>